<dbReference type="GO" id="GO:0046394">
    <property type="term" value="P:carboxylic acid biosynthetic process"/>
    <property type="evidence" value="ECO:0007669"/>
    <property type="project" value="UniProtKB-ARBA"/>
</dbReference>
<keyword evidence="4" id="KW-1185">Reference proteome</keyword>
<accession>S8FBN8</accession>
<dbReference type="OrthoDB" id="58529at2759"/>
<feature type="region of interest" description="Disordered" evidence="1">
    <location>
        <begin position="562"/>
        <end position="582"/>
    </location>
</feature>
<dbReference type="GO" id="GO:0006520">
    <property type="term" value="P:amino acid metabolic process"/>
    <property type="evidence" value="ECO:0007669"/>
    <property type="project" value="UniProtKB-ARBA"/>
</dbReference>
<dbReference type="SUPFAM" id="SSF55021">
    <property type="entry name" value="ACT-like"/>
    <property type="match status" value="1"/>
</dbReference>
<reference evidence="3 4" key="1">
    <citation type="journal article" date="2012" name="Science">
        <title>The Paleozoic origin of enzymatic lignin decomposition reconstructed from 31 fungal genomes.</title>
        <authorList>
            <person name="Floudas D."/>
            <person name="Binder M."/>
            <person name="Riley R."/>
            <person name="Barry K."/>
            <person name="Blanchette R.A."/>
            <person name="Henrissat B."/>
            <person name="Martinez A.T."/>
            <person name="Otillar R."/>
            <person name="Spatafora J.W."/>
            <person name="Yadav J.S."/>
            <person name="Aerts A."/>
            <person name="Benoit I."/>
            <person name="Boyd A."/>
            <person name="Carlson A."/>
            <person name="Copeland A."/>
            <person name="Coutinho P.M."/>
            <person name="de Vries R.P."/>
            <person name="Ferreira P."/>
            <person name="Findley K."/>
            <person name="Foster B."/>
            <person name="Gaskell J."/>
            <person name="Glotzer D."/>
            <person name="Gorecki P."/>
            <person name="Heitman J."/>
            <person name="Hesse C."/>
            <person name="Hori C."/>
            <person name="Igarashi K."/>
            <person name="Jurgens J.A."/>
            <person name="Kallen N."/>
            <person name="Kersten P."/>
            <person name="Kohler A."/>
            <person name="Kuees U."/>
            <person name="Kumar T.K.A."/>
            <person name="Kuo A."/>
            <person name="LaButti K."/>
            <person name="Larrondo L.F."/>
            <person name="Lindquist E."/>
            <person name="Ling A."/>
            <person name="Lombard V."/>
            <person name="Lucas S."/>
            <person name="Lundell T."/>
            <person name="Martin R."/>
            <person name="McLaughlin D.J."/>
            <person name="Morgenstern I."/>
            <person name="Morin E."/>
            <person name="Murat C."/>
            <person name="Nagy L.G."/>
            <person name="Nolan M."/>
            <person name="Ohm R.A."/>
            <person name="Patyshakuliyeva A."/>
            <person name="Rokas A."/>
            <person name="Ruiz-Duenas F.J."/>
            <person name="Sabat G."/>
            <person name="Salamov A."/>
            <person name="Samejima M."/>
            <person name="Schmutz J."/>
            <person name="Slot J.C."/>
            <person name="St John F."/>
            <person name="Stenlid J."/>
            <person name="Sun H."/>
            <person name="Sun S."/>
            <person name="Syed K."/>
            <person name="Tsang A."/>
            <person name="Wiebenga A."/>
            <person name="Young D."/>
            <person name="Pisabarro A."/>
            <person name="Eastwood D.C."/>
            <person name="Martin F."/>
            <person name="Cullen D."/>
            <person name="Grigoriev I.V."/>
            <person name="Hibbett D.S."/>
        </authorList>
    </citation>
    <scope>NUCLEOTIDE SEQUENCE</scope>
    <source>
        <strain evidence="4">FP-58527</strain>
    </source>
</reference>
<dbReference type="HOGENOM" id="CLU_026801_0_0_1"/>
<dbReference type="Proteomes" id="UP000015241">
    <property type="component" value="Unassembled WGS sequence"/>
</dbReference>
<feature type="region of interest" description="Disordered" evidence="1">
    <location>
        <begin position="359"/>
        <end position="380"/>
    </location>
</feature>
<feature type="compositionally biased region" description="Acidic residues" evidence="1">
    <location>
        <begin position="567"/>
        <end position="578"/>
    </location>
</feature>
<dbReference type="eggNOG" id="ENOG502QV83">
    <property type="taxonomic scope" value="Eukaryota"/>
</dbReference>
<evidence type="ECO:0000313" key="4">
    <source>
        <dbReference type="Proteomes" id="UP000015241"/>
    </source>
</evidence>
<dbReference type="EMBL" id="KE504196">
    <property type="protein sequence ID" value="EPS95969.1"/>
    <property type="molecule type" value="Genomic_DNA"/>
</dbReference>
<protein>
    <recommendedName>
        <fullName evidence="2">CASTOR ACT domain-containing protein</fullName>
    </recommendedName>
</protein>
<dbReference type="InParanoid" id="S8FBN8"/>
<organism evidence="3 4">
    <name type="scientific">Fomitopsis schrenkii</name>
    <name type="common">Brown rot fungus</name>
    <dbReference type="NCBI Taxonomy" id="2126942"/>
    <lineage>
        <taxon>Eukaryota</taxon>
        <taxon>Fungi</taxon>
        <taxon>Dikarya</taxon>
        <taxon>Basidiomycota</taxon>
        <taxon>Agaricomycotina</taxon>
        <taxon>Agaricomycetes</taxon>
        <taxon>Polyporales</taxon>
        <taxon>Fomitopsis</taxon>
    </lineage>
</organism>
<evidence type="ECO:0000259" key="2">
    <source>
        <dbReference type="Pfam" id="PF13840"/>
    </source>
</evidence>
<evidence type="ECO:0000256" key="1">
    <source>
        <dbReference type="SAM" id="MobiDB-lite"/>
    </source>
</evidence>
<feature type="region of interest" description="Disordered" evidence="1">
    <location>
        <begin position="219"/>
        <end position="313"/>
    </location>
</feature>
<dbReference type="Gene3D" id="3.30.2130.10">
    <property type="entry name" value="VC0802-like"/>
    <property type="match status" value="2"/>
</dbReference>
<feature type="region of interest" description="Disordered" evidence="1">
    <location>
        <begin position="395"/>
        <end position="510"/>
    </location>
</feature>
<feature type="compositionally biased region" description="Low complexity" evidence="1">
    <location>
        <begin position="498"/>
        <end position="510"/>
    </location>
</feature>
<feature type="compositionally biased region" description="Basic and acidic residues" evidence="1">
    <location>
        <begin position="415"/>
        <end position="428"/>
    </location>
</feature>
<name>S8FBN8_FOMSC</name>
<sequence length="644" mass="69571">MSDSVTISLLPVSLALVHVPRSRLDTLTQHVLRQILRPNPGFLNVTCNEIELSLFAEGHALQEFEKIARKDTRKLRRRREAQNTGQPGQRTRSKRRRQDWEPIEVSSDRWSVLQIDSHSDSLADNSGARVRELSAPLAAAGISILYQSSYMSDFIFVKSARLSQVMSLLAMAGFDLYSDNLSNLTAQLSTFTSPLLSPTQDDTSVSLLDLNSVVPPASSVRVDPGGGAVFTRSRSSTDATTSSSGSRKSSILQMSNPHDFSPAPTSPISPITLAAPAPDGDEADADTDMDDLLMKTPAPAPALRPMMSRSQSHSPSACEVSVLTPDLTYVGLSDEHAETWGLKIVKLVAYPDLIAGVTSSHSRSSSASEESSLPESPLEAEVADASVIIAGAMRRMEQGTESGSDTTTRVGAGSDKGDRDLAMYEHADQSMPWDEDLSGDADSSDEDENLSPSPQSEELEQESEARPFLSHSDTADTVATMGTIHPSRRSTQGRARSDTSSSSSSSSAASLTSPIVPFFSFTRTSEGSSLTAPVSLLAALFPPHERDMVICSDELDILDSRQASPVGEDEDESEEDDTAPQGPLRCLQIDLRKFGLDKHGLVNRFSRTLEENGINHMYNSTYKTANLLVDKAYASRAQALLRSC</sequence>
<dbReference type="InterPro" id="IPR051719">
    <property type="entry name" value="CASTOR_mTORC1"/>
</dbReference>
<feature type="compositionally biased region" description="Low complexity" evidence="1">
    <location>
        <begin position="261"/>
        <end position="278"/>
    </location>
</feature>
<dbReference type="InterPro" id="IPR027795">
    <property type="entry name" value="CASTOR_ACT_dom"/>
</dbReference>
<feature type="region of interest" description="Disordered" evidence="1">
    <location>
        <begin position="72"/>
        <end position="100"/>
    </location>
</feature>
<feature type="compositionally biased region" description="Low complexity" evidence="1">
    <location>
        <begin position="231"/>
        <end position="250"/>
    </location>
</feature>
<dbReference type="Pfam" id="PF13840">
    <property type="entry name" value="ACT_7"/>
    <property type="match status" value="1"/>
</dbReference>
<dbReference type="PANTHER" id="PTHR31131">
    <property type="entry name" value="CHROMOSOME 1, WHOLE GENOME SHOTGUN SEQUENCE"/>
    <property type="match status" value="1"/>
</dbReference>
<dbReference type="PANTHER" id="PTHR31131:SF6">
    <property type="entry name" value="CASTOR ACT DOMAIN-CONTAINING PROTEIN"/>
    <property type="match status" value="1"/>
</dbReference>
<dbReference type="AlphaFoldDB" id="S8FBN8"/>
<feature type="compositionally biased region" description="Acidic residues" evidence="1">
    <location>
        <begin position="279"/>
        <end position="291"/>
    </location>
</feature>
<feature type="compositionally biased region" description="Acidic residues" evidence="1">
    <location>
        <begin position="433"/>
        <end position="449"/>
    </location>
</feature>
<feature type="domain" description="CASTOR ACT" evidence="2">
    <location>
        <begin position="106"/>
        <end position="169"/>
    </location>
</feature>
<proteinExistence type="predicted"/>
<dbReference type="InterPro" id="IPR045865">
    <property type="entry name" value="ACT-like_dom_sf"/>
</dbReference>
<feature type="compositionally biased region" description="Polar residues" evidence="1">
    <location>
        <begin position="399"/>
        <end position="409"/>
    </location>
</feature>
<evidence type="ECO:0000313" key="3">
    <source>
        <dbReference type="EMBL" id="EPS95969.1"/>
    </source>
</evidence>
<gene>
    <name evidence="3" type="ORF">FOMPIDRAFT_1062423</name>
</gene>